<dbReference type="Proteomes" id="UP001157418">
    <property type="component" value="Unassembled WGS sequence"/>
</dbReference>
<feature type="region of interest" description="Disordered" evidence="1">
    <location>
        <begin position="1"/>
        <end position="503"/>
    </location>
</feature>
<dbReference type="PANTHER" id="PTHR34660">
    <property type="entry name" value="MYB-LIKE PROTEIN X"/>
    <property type="match status" value="1"/>
</dbReference>
<feature type="compositionally biased region" description="Basic and acidic residues" evidence="1">
    <location>
        <begin position="256"/>
        <end position="285"/>
    </location>
</feature>
<feature type="compositionally biased region" description="Polar residues" evidence="1">
    <location>
        <begin position="295"/>
        <end position="307"/>
    </location>
</feature>
<evidence type="ECO:0000313" key="2">
    <source>
        <dbReference type="EMBL" id="CAH1441416.1"/>
    </source>
</evidence>
<dbReference type="PANTHER" id="PTHR34660:SF3">
    <property type="entry name" value="RRM DOMAIN-CONTAINING PROTEIN"/>
    <property type="match status" value="1"/>
</dbReference>
<dbReference type="EMBL" id="CAKMRJ010005412">
    <property type="protein sequence ID" value="CAH1441416.1"/>
    <property type="molecule type" value="Genomic_DNA"/>
</dbReference>
<organism evidence="2 3">
    <name type="scientific">Lactuca virosa</name>
    <dbReference type="NCBI Taxonomy" id="75947"/>
    <lineage>
        <taxon>Eukaryota</taxon>
        <taxon>Viridiplantae</taxon>
        <taxon>Streptophyta</taxon>
        <taxon>Embryophyta</taxon>
        <taxon>Tracheophyta</taxon>
        <taxon>Spermatophyta</taxon>
        <taxon>Magnoliopsida</taxon>
        <taxon>eudicotyledons</taxon>
        <taxon>Gunneridae</taxon>
        <taxon>Pentapetalae</taxon>
        <taxon>asterids</taxon>
        <taxon>campanulids</taxon>
        <taxon>Asterales</taxon>
        <taxon>Asteraceae</taxon>
        <taxon>Cichorioideae</taxon>
        <taxon>Cichorieae</taxon>
        <taxon>Lactucinae</taxon>
        <taxon>Lactuca</taxon>
    </lineage>
</organism>
<sequence>MSRCFPFPPPGYEKKPTTDDLDLLKKEKRKEKKHKKDKKDKEKKEGKEKREKDRSESKHKEKKDKKDKHRDKKKDKEKGKTSTQDEGYNGEKQNEQIQQIQDKKHSLQFRNGESNKDRTNSSDDKKQQSSCQPSTQFQGQNGDLARNKDTENFKFVQELDRRIRDEEKGSGSHQFFNEGRKSSYNNKLEMQNAIARSKINGATATPPPPPSQPPQPPLPPPPQPPLDHKIERRFDQKEKVQENDDRRGDKRKHKDRDKLRAGKEKDNEKEKKEKSKEKNEREREKNKHMKKSDSPMATLNNLSSHILENSFHEGILKKRKEMETNGVSHENEPRPNKMARPISNISPENGRPQNQNPSSSFLDNQRERERSSSQNNFKMGGGKSQKVNGIIPPPSPPLSASLPAKKPPIPTFNHLHHKPSPIKSPPPPVITNTNHVTAQSPPVTATKPPPPPPPISIPIPVPAKQPVSRPKPPPVVKAAAAPPPPPPKKKAETVKPPHPDTKYLNQILTVPKPEEWGGVDDQEWLVSTAAPPPLPPREAATMADVQVWSEAKHIESVDVCALPYVIPY</sequence>
<feature type="compositionally biased region" description="Pro residues" evidence="1">
    <location>
        <begin position="1"/>
        <end position="11"/>
    </location>
</feature>
<feature type="compositionally biased region" description="Basic residues" evidence="1">
    <location>
        <begin position="60"/>
        <end position="73"/>
    </location>
</feature>
<feature type="compositionally biased region" description="Basic and acidic residues" evidence="1">
    <location>
        <begin position="226"/>
        <end position="248"/>
    </location>
</feature>
<feature type="compositionally biased region" description="Polar residues" evidence="1">
    <location>
        <begin position="131"/>
        <end position="141"/>
    </location>
</feature>
<feature type="compositionally biased region" description="Pro residues" evidence="1">
    <location>
        <begin position="447"/>
        <end position="486"/>
    </location>
</feature>
<protein>
    <submittedName>
        <fullName evidence="2">Uncharacterized protein</fullName>
    </submittedName>
</protein>
<feature type="compositionally biased region" description="Basic and acidic residues" evidence="1">
    <location>
        <begin position="113"/>
        <end position="127"/>
    </location>
</feature>
<feature type="compositionally biased region" description="Polar residues" evidence="1">
    <location>
        <begin position="430"/>
        <end position="439"/>
    </location>
</feature>
<feature type="compositionally biased region" description="Basic and acidic residues" evidence="1">
    <location>
        <begin position="39"/>
        <end position="59"/>
    </location>
</feature>
<dbReference type="AlphaFoldDB" id="A0AAU9NTZ3"/>
<name>A0AAU9NTZ3_9ASTR</name>
<reference evidence="2 3" key="1">
    <citation type="submission" date="2022-01" db="EMBL/GenBank/DDBJ databases">
        <authorList>
            <person name="Xiong W."/>
            <person name="Schranz E."/>
        </authorList>
    </citation>
    <scope>NUCLEOTIDE SEQUENCE [LARGE SCALE GENOMIC DNA]</scope>
</reference>
<evidence type="ECO:0000313" key="3">
    <source>
        <dbReference type="Proteomes" id="UP001157418"/>
    </source>
</evidence>
<keyword evidence="3" id="KW-1185">Reference proteome</keyword>
<feature type="compositionally biased region" description="Basic and acidic residues" evidence="1">
    <location>
        <begin position="310"/>
        <end position="335"/>
    </location>
</feature>
<comment type="caution">
    <text evidence="2">The sequence shown here is derived from an EMBL/GenBank/DDBJ whole genome shotgun (WGS) entry which is preliminary data.</text>
</comment>
<feature type="compositionally biased region" description="Basic and acidic residues" evidence="1">
    <location>
        <begin position="489"/>
        <end position="501"/>
    </location>
</feature>
<feature type="compositionally biased region" description="Basic residues" evidence="1">
    <location>
        <begin position="26"/>
        <end position="38"/>
    </location>
</feature>
<evidence type="ECO:0000256" key="1">
    <source>
        <dbReference type="SAM" id="MobiDB-lite"/>
    </source>
</evidence>
<feature type="compositionally biased region" description="Pro residues" evidence="1">
    <location>
        <begin position="205"/>
        <end position="225"/>
    </location>
</feature>
<proteinExistence type="predicted"/>
<feature type="compositionally biased region" description="Polar residues" evidence="1">
    <location>
        <begin position="343"/>
        <end position="363"/>
    </location>
</feature>
<accession>A0AAU9NTZ3</accession>
<feature type="compositionally biased region" description="Basic and acidic residues" evidence="1">
    <location>
        <begin position="12"/>
        <end position="25"/>
    </location>
</feature>
<gene>
    <name evidence="2" type="ORF">LVIROSA_LOCUS27478</name>
</gene>
<feature type="compositionally biased region" description="Basic and acidic residues" evidence="1">
    <location>
        <begin position="145"/>
        <end position="170"/>
    </location>
</feature>